<evidence type="ECO:0000256" key="4">
    <source>
        <dbReference type="ARBA" id="ARBA00022801"/>
    </source>
</evidence>
<dbReference type="NCBIfam" id="TIGR00072">
    <property type="entry name" value="hydrog_prot"/>
    <property type="match status" value="1"/>
</dbReference>
<comment type="similarity">
    <text evidence="1">Belongs to the peptidase A31 family.</text>
</comment>
<comment type="caution">
    <text evidence="5">The sequence shown here is derived from an EMBL/GenBank/DDBJ whole genome shotgun (WGS) entry which is preliminary data.</text>
</comment>
<dbReference type="CDD" id="cd06062">
    <property type="entry name" value="H2MP_MemB-H2up"/>
    <property type="match status" value="1"/>
</dbReference>
<name>A0A2J6WQ26_9BACT</name>
<gene>
    <name evidence="5" type="ORF">C0187_01440</name>
</gene>
<dbReference type="Pfam" id="PF01750">
    <property type="entry name" value="HycI"/>
    <property type="match status" value="1"/>
</dbReference>
<dbReference type="InterPro" id="IPR023430">
    <property type="entry name" value="Pept_HybD-like_dom_sf"/>
</dbReference>
<dbReference type="AlphaFoldDB" id="A0A2J6WQ26"/>
<evidence type="ECO:0000256" key="1">
    <source>
        <dbReference type="ARBA" id="ARBA00006814"/>
    </source>
</evidence>
<evidence type="ECO:0000256" key="2">
    <source>
        <dbReference type="ARBA" id="ARBA00022670"/>
    </source>
</evidence>
<reference evidence="5 6" key="1">
    <citation type="submission" date="2018-01" db="EMBL/GenBank/DDBJ databases">
        <title>Metagenomic assembled genomes from two thermal pools in the Uzon Caldera, Kamchatka, Russia.</title>
        <authorList>
            <person name="Wilkins L."/>
            <person name="Ettinger C."/>
        </authorList>
    </citation>
    <scope>NUCLEOTIDE SEQUENCE [LARGE SCALE GENOMIC DNA]</scope>
    <source>
        <strain evidence="5">ZAV-05</strain>
    </source>
</reference>
<dbReference type="PANTHER" id="PTHR30302">
    <property type="entry name" value="HYDROGENASE 1 MATURATION PROTEASE"/>
    <property type="match status" value="1"/>
</dbReference>
<sequence>MKVLVMGLGNLLMNDDAVGVLAVQELKKLYRDTDTLKIIDGGTLGLDLIHYLEWADKLIIVDGVNLNLPAGTVVRIEGEDINVVFESKLSPHQMGLKDILLAAELIDCRPSDIVLFGIQTKNIDMEMNLSEEVKSNLPKLLDHVSKEIESVFRL</sequence>
<dbReference type="InterPro" id="IPR000671">
    <property type="entry name" value="Peptidase_A31"/>
</dbReference>
<evidence type="ECO:0000256" key="3">
    <source>
        <dbReference type="ARBA" id="ARBA00022750"/>
    </source>
</evidence>
<dbReference type="SUPFAM" id="SSF53163">
    <property type="entry name" value="HybD-like"/>
    <property type="match status" value="1"/>
</dbReference>
<dbReference type="PANTHER" id="PTHR30302:SF1">
    <property type="entry name" value="HYDROGENASE 2 MATURATION PROTEASE"/>
    <property type="match status" value="1"/>
</dbReference>
<accession>A0A2J6WQ26</accession>
<dbReference type="GO" id="GO:0008047">
    <property type="term" value="F:enzyme activator activity"/>
    <property type="evidence" value="ECO:0007669"/>
    <property type="project" value="InterPro"/>
</dbReference>
<dbReference type="EMBL" id="PNIN01000021">
    <property type="protein sequence ID" value="PMP72497.1"/>
    <property type="molecule type" value="Genomic_DNA"/>
</dbReference>
<dbReference type="GO" id="GO:0004190">
    <property type="term" value="F:aspartic-type endopeptidase activity"/>
    <property type="evidence" value="ECO:0007669"/>
    <property type="project" value="UniProtKB-KW"/>
</dbReference>
<organism evidence="5 6">
    <name type="scientific">Calditerrivibrio nitroreducens</name>
    <dbReference type="NCBI Taxonomy" id="477976"/>
    <lineage>
        <taxon>Bacteria</taxon>
        <taxon>Pseudomonadati</taxon>
        <taxon>Deferribacterota</taxon>
        <taxon>Deferribacteres</taxon>
        <taxon>Deferribacterales</taxon>
        <taxon>Calditerrivibrionaceae</taxon>
    </lineage>
</organism>
<keyword evidence="3" id="KW-0064">Aspartyl protease</keyword>
<dbReference type="PRINTS" id="PR00446">
    <property type="entry name" value="HYDRGNUPTAKE"/>
</dbReference>
<dbReference type="Gene3D" id="3.40.50.1450">
    <property type="entry name" value="HybD-like"/>
    <property type="match status" value="1"/>
</dbReference>
<evidence type="ECO:0000313" key="5">
    <source>
        <dbReference type="EMBL" id="PMP72497.1"/>
    </source>
</evidence>
<keyword evidence="4" id="KW-0378">Hydrolase</keyword>
<evidence type="ECO:0000313" key="6">
    <source>
        <dbReference type="Proteomes" id="UP000242881"/>
    </source>
</evidence>
<dbReference type="GO" id="GO:0016485">
    <property type="term" value="P:protein processing"/>
    <property type="evidence" value="ECO:0007669"/>
    <property type="project" value="TreeGrafter"/>
</dbReference>
<protein>
    <submittedName>
        <fullName evidence="5">Hydrogenase expression protein</fullName>
    </submittedName>
</protein>
<proteinExistence type="inferred from homology"/>
<dbReference type="Proteomes" id="UP000242881">
    <property type="component" value="Unassembled WGS sequence"/>
</dbReference>
<keyword evidence="2" id="KW-0645">Protease</keyword>